<comment type="caution">
    <text evidence="1">The sequence shown here is derived from an EMBL/GenBank/DDBJ whole genome shotgun (WGS) entry which is preliminary data.</text>
</comment>
<proteinExistence type="predicted"/>
<evidence type="ECO:0000313" key="2">
    <source>
        <dbReference type="Proteomes" id="UP001610444"/>
    </source>
</evidence>
<dbReference type="RefSeq" id="XP_070902364.1">
    <property type="nucleotide sequence ID" value="XM_071044760.1"/>
</dbReference>
<dbReference type="EMBL" id="JBFXLR010000008">
    <property type="protein sequence ID" value="KAL2856206.1"/>
    <property type="molecule type" value="Genomic_DNA"/>
</dbReference>
<dbReference type="GeneID" id="98159924"/>
<keyword evidence="2" id="KW-1185">Reference proteome</keyword>
<organism evidence="1 2">
    <name type="scientific">Aspergillus pseudodeflectus</name>
    <dbReference type="NCBI Taxonomy" id="176178"/>
    <lineage>
        <taxon>Eukaryota</taxon>
        <taxon>Fungi</taxon>
        <taxon>Dikarya</taxon>
        <taxon>Ascomycota</taxon>
        <taxon>Pezizomycotina</taxon>
        <taxon>Eurotiomycetes</taxon>
        <taxon>Eurotiomycetidae</taxon>
        <taxon>Eurotiales</taxon>
        <taxon>Aspergillaceae</taxon>
        <taxon>Aspergillus</taxon>
        <taxon>Aspergillus subgen. Nidulantes</taxon>
    </lineage>
</organism>
<dbReference type="Proteomes" id="UP001610444">
    <property type="component" value="Unassembled WGS sequence"/>
</dbReference>
<accession>A0ABR4KV85</accession>
<name>A0ABR4KV85_9EURO</name>
<gene>
    <name evidence="1" type="ORF">BJX68DRAFT_263700</name>
</gene>
<reference evidence="1 2" key="1">
    <citation type="submission" date="2024-07" db="EMBL/GenBank/DDBJ databases">
        <title>Section-level genome sequencing and comparative genomics of Aspergillus sections Usti and Cavernicolus.</title>
        <authorList>
            <consortium name="Lawrence Berkeley National Laboratory"/>
            <person name="Nybo J.L."/>
            <person name="Vesth T.C."/>
            <person name="Theobald S."/>
            <person name="Frisvad J.C."/>
            <person name="Larsen T.O."/>
            <person name="Kjaerboelling I."/>
            <person name="Rothschild-Mancinelli K."/>
            <person name="Lyhne E.K."/>
            <person name="Kogle M.E."/>
            <person name="Barry K."/>
            <person name="Clum A."/>
            <person name="Na H."/>
            <person name="Ledsgaard L."/>
            <person name="Lin J."/>
            <person name="Lipzen A."/>
            <person name="Kuo A."/>
            <person name="Riley R."/>
            <person name="Mondo S."/>
            <person name="LaButti K."/>
            <person name="Haridas S."/>
            <person name="Pangalinan J."/>
            <person name="Salamov A.A."/>
            <person name="Simmons B.A."/>
            <person name="Magnuson J.K."/>
            <person name="Chen J."/>
            <person name="Drula E."/>
            <person name="Henrissat B."/>
            <person name="Wiebenga A."/>
            <person name="Lubbers R.J."/>
            <person name="Gomes A.C."/>
            <person name="Macurrencykelacurrency M.R."/>
            <person name="Stajich J."/>
            <person name="Grigoriev I.V."/>
            <person name="Mortensen U.H."/>
            <person name="De vries R.P."/>
            <person name="Baker S.E."/>
            <person name="Andersen M.R."/>
        </authorList>
    </citation>
    <scope>NUCLEOTIDE SEQUENCE [LARGE SCALE GENOMIC DNA]</scope>
    <source>
        <strain evidence="1 2">CBS 756.74</strain>
    </source>
</reference>
<evidence type="ECO:0000313" key="1">
    <source>
        <dbReference type="EMBL" id="KAL2856206.1"/>
    </source>
</evidence>
<protein>
    <submittedName>
        <fullName evidence="1">Uncharacterized protein</fullName>
    </submittedName>
</protein>
<sequence>METSAIITETVTPIKNDNIMAGKAHIRFNIGSNEIAIPTSFSAYNLTSIGFQSVRHEYPFKTTSTTRIVMPSANDKAMASKTRVRFTIDSKACPAPAAHSAYDLASIAVRSVRHEYPSITHRTAITEITTAPAKDTAHVRFVIESKGVPNQAAHAHAHSAYDLTSPGFQSFRNEYPTIAPAENDDDDEVMTKKSHVRFTINTKEFSSPAARSAYDTTSRYSQSVRREYPATRLVRFESEGLEYNVTVGVEEKKWYKPTTRSWAWRRGREKENDKSMIVAEGEKGRGL</sequence>